<sequence>MSRWSRGLVLDRKTLCLRRFPNILIMEPTNGEDHRPPLRTNRPEGHPPRRYLTGPIIHSDTEVSLRSDPLDAIWWQGRTWAVTAYGIERRDGLYTIPSAELLKDHPRYDWIKHISGKVPEKYDHEEFRTAFLIACTLHRVTVPDEIRGPIIDQD</sequence>
<proteinExistence type="predicted"/>
<protein>
    <submittedName>
        <fullName evidence="2">Uncharacterized protein</fullName>
    </submittedName>
</protein>
<comment type="caution">
    <text evidence="2">The sequence shown here is derived from an EMBL/GenBank/DDBJ whole genome shotgun (WGS) entry which is preliminary data.</text>
</comment>
<feature type="region of interest" description="Disordered" evidence="1">
    <location>
        <begin position="29"/>
        <end position="51"/>
    </location>
</feature>
<dbReference type="EMBL" id="JBIMPR010000001">
    <property type="protein sequence ID" value="MFH5772696.1"/>
    <property type="molecule type" value="Genomic_DNA"/>
</dbReference>
<name>A0ABW7LEU3_9RHOB</name>
<evidence type="ECO:0000256" key="1">
    <source>
        <dbReference type="SAM" id="MobiDB-lite"/>
    </source>
</evidence>
<dbReference type="RefSeq" id="WP_395131045.1">
    <property type="nucleotide sequence ID" value="NZ_JBIMPR010000001.1"/>
</dbReference>
<gene>
    <name evidence="2" type="ORF">ACHFJ0_00515</name>
</gene>
<evidence type="ECO:0000313" key="3">
    <source>
        <dbReference type="Proteomes" id="UP001609376"/>
    </source>
</evidence>
<keyword evidence="3" id="KW-1185">Reference proteome</keyword>
<evidence type="ECO:0000313" key="2">
    <source>
        <dbReference type="EMBL" id="MFH5772696.1"/>
    </source>
</evidence>
<feature type="compositionally biased region" description="Basic and acidic residues" evidence="1">
    <location>
        <begin position="31"/>
        <end position="47"/>
    </location>
</feature>
<dbReference type="Proteomes" id="UP001609376">
    <property type="component" value="Unassembled WGS sequence"/>
</dbReference>
<organism evidence="2 3">
    <name type="scientific">Paracoccus broussonetiae subsp. drimophilus</name>
    <dbReference type="NCBI Taxonomy" id="3373869"/>
    <lineage>
        <taxon>Bacteria</taxon>
        <taxon>Pseudomonadati</taxon>
        <taxon>Pseudomonadota</taxon>
        <taxon>Alphaproteobacteria</taxon>
        <taxon>Rhodobacterales</taxon>
        <taxon>Paracoccaceae</taxon>
        <taxon>Paracoccus</taxon>
        <taxon>Paracoccus broussonetiae</taxon>
    </lineage>
</organism>
<accession>A0ABW7LEU3</accession>
<reference evidence="2 3" key="1">
    <citation type="submission" date="2024-10" db="EMBL/GenBank/DDBJ databases">
        <title>Paracoccus drimophilus sp. nov., a novel bacterium from corn roots in Hunan.</title>
        <authorList>
            <person name="Li X."/>
        </authorList>
    </citation>
    <scope>NUCLEOTIDE SEQUENCE [LARGE SCALE GENOMIC DNA]</scope>
    <source>
        <strain evidence="2 3">NGMCC 1.201697</strain>
    </source>
</reference>